<evidence type="ECO:0000313" key="1">
    <source>
        <dbReference type="EMBL" id="KAH1091730.1"/>
    </source>
</evidence>
<dbReference type="AlphaFoldDB" id="A0A9D3VS18"/>
<name>A0A9D3VS18_9ROSI</name>
<reference evidence="1 2" key="1">
    <citation type="journal article" date="2021" name="Plant Biotechnol. J.">
        <title>Multi-omics assisted identification of the key and species-specific regulatory components of drought-tolerant mechanisms in Gossypium stocksii.</title>
        <authorList>
            <person name="Yu D."/>
            <person name="Ke L."/>
            <person name="Zhang D."/>
            <person name="Wu Y."/>
            <person name="Sun Y."/>
            <person name="Mei J."/>
            <person name="Sun J."/>
            <person name="Sun Y."/>
        </authorList>
    </citation>
    <scope>NUCLEOTIDE SEQUENCE [LARGE SCALE GENOMIC DNA]</scope>
    <source>
        <strain evidence="2">cv. E1</strain>
        <tissue evidence="1">Leaf</tissue>
    </source>
</reference>
<accession>A0A9D3VS18</accession>
<comment type="caution">
    <text evidence="1">The sequence shown here is derived from an EMBL/GenBank/DDBJ whole genome shotgun (WGS) entry which is preliminary data.</text>
</comment>
<dbReference type="Proteomes" id="UP000828251">
    <property type="component" value="Unassembled WGS sequence"/>
</dbReference>
<evidence type="ECO:0000313" key="2">
    <source>
        <dbReference type="Proteomes" id="UP000828251"/>
    </source>
</evidence>
<gene>
    <name evidence="1" type="ORF">J1N35_018987</name>
</gene>
<dbReference type="EMBL" id="JAIQCV010000006">
    <property type="protein sequence ID" value="KAH1091730.1"/>
    <property type="molecule type" value="Genomic_DNA"/>
</dbReference>
<sequence>MLKIGCKIGRGRYHLFNVNGELQLEVVIPLHVSSINDVMKLYIECAEADGFDPSSTTIAANVGINFEIESPIT</sequence>
<organism evidence="1 2">
    <name type="scientific">Gossypium stocksii</name>
    <dbReference type="NCBI Taxonomy" id="47602"/>
    <lineage>
        <taxon>Eukaryota</taxon>
        <taxon>Viridiplantae</taxon>
        <taxon>Streptophyta</taxon>
        <taxon>Embryophyta</taxon>
        <taxon>Tracheophyta</taxon>
        <taxon>Spermatophyta</taxon>
        <taxon>Magnoliopsida</taxon>
        <taxon>eudicotyledons</taxon>
        <taxon>Gunneridae</taxon>
        <taxon>Pentapetalae</taxon>
        <taxon>rosids</taxon>
        <taxon>malvids</taxon>
        <taxon>Malvales</taxon>
        <taxon>Malvaceae</taxon>
        <taxon>Malvoideae</taxon>
        <taxon>Gossypium</taxon>
    </lineage>
</organism>
<proteinExistence type="predicted"/>
<keyword evidence="2" id="KW-1185">Reference proteome</keyword>
<protein>
    <submittedName>
        <fullName evidence="1">Uncharacterized protein</fullName>
    </submittedName>
</protein>